<dbReference type="GO" id="GO:0016705">
    <property type="term" value="F:oxidoreductase activity, acting on paired donors, with incorporation or reduction of molecular oxygen"/>
    <property type="evidence" value="ECO:0007669"/>
    <property type="project" value="InterPro"/>
</dbReference>
<keyword evidence="4" id="KW-0560">Oxidoreductase</keyword>
<protein>
    <recommendedName>
        <fullName evidence="9">Cytochrome P450</fullName>
    </recommendedName>
</protein>
<organism evidence="7 8">
    <name type="scientific">Perkinsus olseni</name>
    <name type="common">Perkinsus atlanticus</name>
    <dbReference type="NCBI Taxonomy" id="32597"/>
    <lineage>
        <taxon>Eukaryota</taxon>
        <taxon>Sar</taxon>
        <taxon>Alveolata</taxon>
        <taxon>Perkinsozoa</taxon>
        <taxon>Perkinsea</taxon>
        <taxon>Perkinsida</taxon>
        <taxon>Perkinsidae</taxon>
        <taxon>Perkinsus</taxon>
    </lineage>
</organism>
<dbReference type="GO" id="GO:0004497">
    <property type="term" value="F:monooxygenase activity"/>
    <property type="evidence" value="ECO:0007669"/>
    <property type="project" value="UniProtKB-KW"/>
</dbReference>
<sequence>MLTPFFNRVPPGIVEILHRYLDPVIQGGGACILGFLVWKIMKIARHLTKPLPFTGPQGAPMVGVAFELDPNTALARMRSWIKQYGKTISFRVFTTTFIATANPDTIKKILKDSNKSIIVRQLNTLNLLPKSGMFLTDGDDWKMNRRTVDPIMTEPNVRGMVPVMSQMANRLVKVTSALADSSGMIHNWEPHRWLQLAALDFTVATHFGKDYNLLSPLAPHNVTDRDVSYKTFRNFLEGFDFMLKHTQLAPLMRNRYPFKLNQNVAKFYAAVEDVEKFSKQIIEERLKALAEGATPACNILDKLIFMGKRDLVWNLVTFTLSGGSSVPSTIEWFLYLMSVHQEAQKIARAEVDALGRAPSENEDLDQLSYVEACILETLRMNNSTPGPLPYVTAKHCVIEGKSVEPGTVLIMMTGEAMKSEEQGGSEFKPENWFLPDTKDIDRERARNHWAFTGSPRRCPGQHLAMKECIVMAATLLKHFDDIHFTIGYDNVEEKTFINRIPVNLQLSMKVRAP</sequence>
<accession>A0A7J6KWP5</accession>
<dbReference type="InterPro" id="IPR036396">
    <property type="entry name" value="Cyt_P450_sf"/>
</dbReference>
<gene>
    <name evidence="7" type="ORF">FOL46_000140</name>
</gene>
<evidence type="ECO:0000256" key="6">
    <source>
        <dbReference type="ARBA" id="ARBA00023033"/>
    </source>
</evidence>
<evidence type="ECO:0000256" key="1">
    <source>
        <dbReference type="ARBA" id="ARBA00010617"/>
    </source>
</evidence>
<dbReference type="GO" id="GO:0005506">
    <property type="term" value="F:iron ion binding"/>
    <property type="evidence" value="ECO:0007669"/>
    <property type="project" value="InterPro"/>
</dbReference>
<dbReference type="InterPro" id="IPR050196">
    <property type="entry name" value="Cytochrome_P450_Monoox"/>
</dbReference>
<dbReference type="SUPFAM" id="SSF48264">
    <property type="entry name" value="Cytochrome P450"/>
    <property type="match status" value="1"/>
</dbReference>
<evidence type="ECO:0000256" key="5">
    <source>
        <dbReference type="ARBA" id="ARBA00023004"/>
    </source>
</evidence>
<keyword evidence="6" id="KW-0503">Monooxygenase</keyword>
<evidence type="ECO:0008006" key="9">
    <source>
        <dbReference type="Google" id="ProtNLM"/>
    </source>
</evidence>
<comment type="similarity">
    <text evidence="1">Belongs to the cytochrome P450 family.</text>
</comment>
<dbReference type="CDD" id="cd00302">
    <property type="entry name" value="cytochrome_P450"/>
    <property type="match status" value="1"/>
</dbReference>
<dbReference type="InterPro" id="IPR001128">
    <property type="entry name" value="Cyt_P450"/>
</dbReference>
<dbReference type="AlphaFoldDB" id="A0A7J6KWP5"/>
<evidence type="ECO:0000256" key="4">
    <source>
        <dbReference type="ARBA" id="ARBA00023002"/>
    </source>
</evidence>
<dbReference type="PANTHER" id="PTHR24291">
    <property type="entry name" value="CYTOCHROME P450 FAMILY 4"/>
    <property type="match status" value="1"/>
</dbReference>
<keyword evidence="5" id="KW-0408">Iron</keyword>
<name>A0A7J6KWP5_PEROL</name>
<dbReference type="GO" id="GO:0020037">
    <property type="term" value="F:heme binding"/>
    <property type="evidence" value="ECO:0007669"/>
    <property type="project" value="InterPro"/>
</dbReference>
<evidence type="ECO:0000256" key="2">
    <source>
        <dbReference type="ARBA" id="ARBA00022617"/>
    </source>
</evidence>
<dbReference type="EMBL" id="JABANN010001003">
    <property type="protein sequence ID" value="KAF4651763.1"/>
    <property type="molecule type" value="Genomic_DNA"/>
</dbReference>
<evidence type="ECO:0000256" key="3">
    <source>
        <dbReference type="ARBA" id="ARBA00022723"/>
    </source>
</evidence>
<dbReference type="PANTHER" id="PTHR24291:SF50">
    <property type="entry name" value="BIFUNCTIONAL ALBAFLAVENONE MONOOXYGENASE_TERPENE SYNTHASE"/>
    <property type="match status" value="1"/>
</dbReference>
<evidence type="ECO:0000313" key="8">
    <source>
        <dbReference type="Proteomes" id="UP000572268"/>
    </source>
</evidence>
<dbReference type="Gene3D" id="1.10.630.10">
    <property type="entry name" value="Cytochrome P450"/>
    <property type="match status" value="1"/>
</dbReference>
<keyword evidence="3" id="KW-0479">Metal-binding</keyword>
<proteinExistence type="inferred from homology"/>
<dbReference type="Pfam" id="PF00067">
    <property type="entry name" value="p450"/>
    <property type="match status" value="1"/>
</dbReference>
<keyword evidence="2" id="KW-0349">Heme</keyword>
<reference evidence="7 8" key="1">
    <citation type="submission" date="2020-04" db="EMBL/GenBank/DDBJ databases">
        <title>Perkinsus olseni comparative genomics.</title>
        <authorList>
            <person name="Bogema D.R."/>
        </authorList>
    </citation>
    <scope>NUCLEOTIDE SEQUENCE [LARGE SCALE GENOMIC DNA]</scope>
    <source>
        <strain evidence="7">ATCC PRA-31</strain>
    </source>
</reference>
<dbReference type="Proteomes" id="UP000572268">
    <property type="component" value="Unassembled WGS sequence"/>
</dbReference>
<evidence type="ECO:0000313" key="7">
    <source>
        <dbReference type="EMBL" id="KAF4651763.1"/>
    </source>
</evidence>
<comment type="caution">
    <text evidence="7">The sequence shown here is derived from an EMBL/GenBank/DDBJ whole genome shotgun (WGS) entry which is preliminary data.</text>
</comment>